<evidence type="ECO:0000313" key="2">
    <source>
        <dbReference type="EMBL" id="KAL3782887.1"/>
    </source>
</evidence>
<dbReference type="EMBL" id="JABMIG020000273">
    <property type="protein sequence ID" value="KAL3782887.1"/>
    <property type="molecule type" value="Genomic_DNA"/>
</dbReference>
<protein>
    <submittedName>
        <fullName evidence="2">Uncharacterized protein</fullName>
    </submittedName>
</protein>
<feature type="compositionally biased region" description="Polar residues" evidence="1">
    <location>
        <begin position="769"/>
        <end position="778"/>
    </location>
</feature>
<organism evidence="2 3">
    <name type="scientific">Cyclotella cryptica</name>
    <dbReference type="NCBI Taxonomy" id="29204"/>
    <lineage>
        <taxon>Eukaryota</taxon>
        <taxon>Sar</taxon>
        <taxon>Stramenopiles</taxon>
        <taxon>Ochrophyta</taxon>
        <taxon>Bacillariophyta</taxon>
        <taxon>Coscinodiscophyceae</taxon>
        <taxon>Thalassiosirophycidae</taxon>
        <taxon>Stephanodiscales</taxon>
        <taxon>Stephanodiscaceae</taxon>
        <taxon>Cyclotella</taxon>
    </lineage>
</organism>
<name>A0ABD3P548_9STRA</name>
<dbReference type="Proteomes" id="UP001516023">
    <property type="component" value="Unassembled WGS sequence"/>
</dbReference>
<feature type="compositionally biased region" description="Low complexity" evidence="1">
    <location>
        <begin position="47"/>
        <end position="61"/>
    </location>
</feature>
<feature type="compositionally biased region" description="Basic and acidic residues" evidence="1">
    <location>
        <begin position="359"/>
        <end position="380"/>
    </location>
</feature>
<reference evidence="2 3" key="1">
    <citation type="journal article" date="2020" name="G3 (Bethesda)">
        <title>Improved Reference Genome for Cyclotella cryptica CCMP332, a Model for Cell Wall Morphogenesis, Salinity Adaptation, and Lipid Production in Diatoms (Bacillariophyta).</title>
        <authorList>
            <person name="Roberts W.R."/>
            <person name="Downey K.M."/>
            <person name="Ruck E.C."/>
            <person name="Traller J.C."/>
            <person name="Alverson A.J."/>
        </authorList>
    </citation>
    <scope>NUCLEOTIDE SEQUENCE [LARGE SCALE GENOMIC DNA]</scope>
    <source>
        <strain evidence="2 3">CCMP332</strain>
    </source>
</reference>
<proteinExistence type="predicted"/>
<sequence length="807" mass="89026">MNNNMYAGGRGGGGGAYNTGGTNVNTFVTPTFRGNDDSNSDHRSLFSNGSGSGSSHGPNNNDAVDFAVFQVKTGQPTFQGQQNFASIGPEIARPNSAPMMQSMDERFMSAVRQNEFDFEAFKTRIENGTLKQLRDVWSGSSYGGGGGNNSQDPYFKPSSEGRKKRSNSDPMVCESFFDAMYCGEVDDINTKRTRHQGVEENLDLTFQRSQSVDAVKQMVNLCDNEFKLDFSSRSDNNSDTSAGAFDDEHGIEPIELSFTNKQKRRNSEPLINAEFFNEHHIDFQAFSAKAQEAAAFSMKYANEYKRSSMIDNKKSSRQRTHSAPMFFEEFANSFCADTEGKNPNLFDSIHDVLGMEDSHSFDSDEEQKPSSKESSREASNFKRNNSAPLLSADFFDSVFDERADTTQKGKKQEDVDQDELDLFVQKMFTREKGIRHEDTSQKSNGTWALQRSKSLDAVSSVPTVGNVFPNDMRVNSQFALLPPTDTAPTPDESLALYNMLFSGENIVPLQNSAQNSFTSGSDPQAMCNQGASFNTNSNQTLPSTNDDATVFVLNAVKATQNQLQTLHPLVMKSGDTTAMEEIAHAFKITASASQYVLSSDLPNAVAVLSKAQSTIEVLWNRLSGKISLGTKDKKSGGNHTGVVQTHSVVSTDGVQLVNFNEKPRDSSNDSVCSSVTGFSNRSRSVSPANVRPETLFDCQSVASNKSTRSARSSRSRRSSMKEKLEKELPPQDSTNPVVIMERLKHLMERTQHSQKQLQKWDKKNGLPKSHSQTMVNSSRSRKQLQEGVVLKKWNGAPLIGTEKKATG</sequence>
<feature type="region of interest" description="Disordered" evidence="1">
    <location>
        <begin position="359"/>
        <end position="383"/>
    </location>
</feature>
<feature type="compositionally biased region" description="Basic and acidic residues" evidence="1">
    <location>
        <begin position="34"/>
        <end position="44"/>
    </location>
</feature>
<evidence type="ECO:0000256" key="1">
    <source>
        <dbReference type="SAM" id="MobiDB-lite"/>
    </source>
</evidence>
<evidence type="ECO:0000313" key="3">
    <source>
        <dbReference type="Proteomes" id="UP001516023"/>
    </source>
</evidence>
<feature type="region of interest" description="Disordered" evidence="1">
    <location>
        <begin position="28"/>
        <end position="61"/>
    </location>
</feature>
<gene>
    <name evidence="2" type="ORF">HJC23_006939</name>
</gene>
<comment type="caution">
    <text evidence="2">The sequence shown here is derived from an EMBL/GenBank/DDBJ whole genome shotgun (WGS) entry which is preliminary data.</text>
</comment>
<feature type="region of interest" description="Disordered" evidence="1">
    <location>
        <begin position="141"/>
        <end position="169"/>
    </location>
</feature>
<feature type="region of interest" description="Disordered" evidence="1">
    <location>
        <begin position="750"/>
        <end position="783"/>
    </location>
</feature>
<feature type="compositionally biased region" description="Polar residues" evidence="1">
    <location>
        <begin position="668"/>
        <end position="687"/>
    </location>
</feature>
<feature type="compositionally biased region" description="Basic and acidic residues" evidence="1">
    <location>
        <begin position="719"/>
        <end position="729"/>
    </location>
</feature>
<dbReference type="AlphaFoldDB" id="A0ABD3P548"/>
<keyword evidence="3" id="KW-1185">Reference proteome</keyword>
<feature type="region of interest" description="Disordered" evidence="1">
    <location>
        <begin position="659"/>
        <end position="736"/>
    </location>
</feature>
<accession>A0ABD3P548</accession>